<evidence type="ECO:0000313" key="4">
    <source>
        <dbReference type="Proteomes" id="UP001152888"/>
    </source>
</evidence>
<keyword evidence="1" id="KW-0863">Zinc-finger</keyword>
<dbReference type="PANTHER" id="PTHR47331:SF4">
    <property type="entry name" value="PEPTIDASE S1 DOMAIN-CONTAINING PROTEIN"/>
    <property type="match status" value="1"/>
</dbReference>
<dbReference type="PANTHER" id="PTHR47331">
    <property type="entry name" value="PHD-TYPE DOMAIN-CONTAINING PROTEIN"/>
    <property type="match status" value="1"/>
</dbReference>
<keyword evidence="1" id="KW-0479">Metal-binding</keyword>
<reference evidence="3" key="1">
    <citation type="submission" date="2022-03" db="EMBL/GenBank/DDBJ databases">
        <authorList>
            <person name="Sayadi A."/>
        </authorList>
    </citation>
    <scope>NUCLEOTIDE SEQUENCE</scope>
</reference>
<evidence type="ECO:0000256" key="1">
    <source>
        <dbReference type="PROSITE-ProRule" id="PRU00047"/>
    </source>
</evidence>
<comment type="caution">
    <text evidence="3">The sequence shown here is derived from an EMBL/GenBank/DDBJ whole genome shotgun (WGS) entry which is preliminary data.</text>
</comment>
<feature type="domain" description="CCHC-type" evidence="2">
    <location>
        <begin position="210"/>
        <end position="225"/>
    </location>
</feature>
<name>A0A9P0JYY0_ACAOB</name>
<dbReference type="EMBL" id="CAKOFQ010006712">
    <property type="protein sequence ID" value="CAH1963989.1"/>
    <property type="molecule type" value="Genomic_DNA"/>
</dbReference>
<sequence length="1150" mass="128804">MIDPAMDSDSTSETAQQLRQLLIKRRQIKGSLTRFITYLENFDKSEIIQLEARLEQATGLLDNFNTVQDEIEILSETELSSSEPVTQWSTLLIYLITKKLDPSSEKSWEEHVISRQIESPGIDDLIKFLNARCQLLEAISREKSDKSTGRAQNTSVNHKKPVSLNRTFSGAAIEASCVYCNGQHAIYLCDKFKALPAASLRQEIQKLKLCWNCLRQGHQKGECRSRGCKRCGARHNTLLHESSHHNAVPASTSSATGSALLASSESAATSGVAIAKGSSSAVQKNDDQSTGLLAGSCVDLKNRVLLSTAIILLKDAEGRWHECRALLDSGSQPNFITKRTVELLKLKPMNSRIPVLGVGSSVPKACQVVSTEIRSTCTTFSTKQTLLVLEKITENQPSVSFAPENLRIPSSVQLADPRYHKSSEINVLLGAGLYLELLCSGQIQLGPGLPVLHNTVLGWIISGKLEQEQSDSTVVCNLAVSTRLESQIEKFWLVEEVSRHKTEIPEHDECETLFRKTTRRDERGHFVVTLPIKNNRIVWRENTSEDIAHYKLNTITYGTASASFLAVRCLQQVGQDNLEKYPKTSKVILNDFYVDDLISGSDSVDDAKQLKNELAAILDSYGFPLRKWLSNRVETLEQTVNNESNTFQLNNDETRKTLGVFWNAQSDVFKYTVEIDQFVLKRITKRGMLSAISKIFDPLGILSPVTVTVKLMIQELWQLKAGWDDIVTPKVSKGWTKFISELSSIQEIETPRQIIMTNATRIEIHAFCDSSQRAYGANLYVKSTGPQGSTVNLLCSRSRVAPLKAISLPRLELCGALLMVRLVSRVMQTIDTHINQIFYWTDSTIVLSWISAPPIKWKQFVANRVTEIQNVSNITQWNHISSQDNPADIVSRGLRAPELATCELWWHGPSWLAEDEQSWPRPSFKTASNIENSVLEARKWSKEYLQLLQVRTKWLKADTQEIHEGKLVLLLDDNLPPMLWKLGRITKLHHGQDGVARTVTVRTVNGETTRAVQRVALLPVEDFPKNSVESPAHQDLSRPPDEEEIFTVSPNIRKYLEVIMARQKTDILYVNNKLGLVDIRRGIFQATAARHSTVTRKQSAATNHWNRQTVPSESLKPAKITTAEAGTTKPDTSKSARATITKKVFPESIT</sequence>
<dbReference type="InterPro" id="IPR001878">
    <property type="entry name" value="Znf_CCHC"/>
</dbReference>
<dbReference type="GO" id="GO:0003676">
    <property type="term" value="F:nucleic acid binding"/>
    <property type="evidence" value="ECO:0007669"/>
    <property type="project" value="InterPro"/>
</dbReference>
<dbReference type="OrthoDB" id="6715895at2759"/>
<evidence type="ECO:0000313" key="3">
    <source>
        <dbReference type="EMBL" id="CAH1963989.1"/>
    </source>
</evidence>
<dbReference type="InterPro" id="IPR008042">
    <property type="entry name" value="Retrotrans_Pao"/>
</dbReference>
<dbReference type="SUPFAM" id="SSF56672">
    <property type="entry name" value="DNA/RNA polymerases"/>
    <property type="match status" value="1"/>
</dbReference>
<dbReference type="Pfam" id="PF18701">
    <property type="entry name" value="DUF5641"/>
    <property type="match status" value="1"/>
</dbReference>
<evidence type="ECO:0000259" key="2">
    <source>
        <dbReference type="PROSITE" id="PS50158"/>
    </source>
</evidence>
<dbReference type="PROSITE" id="PS50158">
    <property type="entry name" value="ZF_CCHC"/>
    <property type="match status" value="1"/>
</dbReference>
<gene>
    <name evidence="3" type="ORF">ACAOBT_LOCUS5532</name>
</gene>
<protein>
    <recommendedName>
        <fullName evidence="2">CCHC-type domain-containing protein</fullName>
    </recommendedName>
</protein>
<dbReference type="Pfam" id="PF05380">
    <property type="entry name" value="Peptidase_A17"/>
    <property type="match status" value="1"/>
</dbReference>
<keyword evidence="4" id="KW-1185">Reference proteome</keyword>
<keyword evidence="1" id="KW-0862">Zinc</keyword>
<proteinExistence type="predicted"/>
<dbReference type="InterPro" id="IPR040676">
    <property type="entry name" value="DUF5641"/>
</dbReference>
<dbReference type="InterPro" id="IPR043502">
    <property type="entry name" value="DNA/RNA_pol_sf"/>
</dbReference>
<dbReference type="AlphaFoldDB" id="A0A9P0JYY0"/>
<dbReference type="GO" id="GO:0008270">
    <property type="term" value="F:zinc ion binding"/>
    <property type="evidence" value="ECO:0007669"/>
    <property type="project" value="UniProtKB-KW"/>
</dbReference>
<accession>A0A9P0JYY0</accession>
<organism evidence="3 4">
    <name type="scientific">Acanthoscelides obtectus</name>
    <name type="common">Bean weevil</name>
    <name type="synonym">Bruchus obtectus</name>
    <dbReference type="NCBI Taxonomy" id="200917"/>
    <lineage>
        <taxon>Eukaryota</taxon>
        <taxon>Metazoa</taxon>
        <taxon>Ecdysozoa</taxon>
        <taxon>Arthropoda</taxon>
        <taxon>Hexapoda</taxon>
        <taxon>Insecta</taxon>
        <taxon>Pterygota</taxon>
        <taxon>Neoptera</taxon>
        <taxon>Endopterygota</taxon>
        <taxon>Coleoptera</taxon>
        <taxon>Polyphaga</taxon>
        <taxon>Cucujiformia</taxon>
        <taxon>Chrysomeloidea</taxon>
        <taxon>Chrysomelidae</taxon>
        <taxon>Bruchinae</taxon>
        <taxon>Bruchini</taxon>
        <taxon>Acanthoscelides</taxon>
    </lineage>
</organism>
<dbReference type="Proteomes" id="UP001152888">
    <property type="component" value="Unassembled WGS sequence"/>
</dbReference>
<dbReference type="CDD" id="cd00303">
    <property type="entry name" value="retropepsin_like"/>
    <property type="match status" value="1"/>
</dbReference>
<dbReference type="GO" id="GO:0071897">
    <property type="term" value="P:DNA biosynthetic process"/>
    <property type="evidence" value="ECO:0007669"/>
    <property type="project" value="UniProtKB-ARBA"/>
</dbReference>